<name>A0A9N9H323_9GLOM</name>
<organism evidence="1 2">
    <name type="scientific">Ambispora gerdemannii</name>
    <dbReference type="NCBI Taxonomy" id="144530"/>
    <lineage>
        <taxon>Eukaryota</taxon>
        <taxon>Fungi</taxon>
        <taxon>Fungi incertae sedis</taxon>
        <taxon>Mucoromycota</taxon>
        <taxon>Glomeromycotina</taxon>
        <taxon>Glomeromycetes</taxon>
        <taxon>Archaeosporales</taxon>
        <taxon>Ambisporaceae</taxon>
        <taxon>Ambispora</taxon>
    </lineage>
</organism>
<comment type="caution">
    <text evidence="1">The sequence shown here is derived from an EMBL/GenBank/DDBJ whole genome shotgun (WGS) entry which is preliminary data.</text>
</comment>
<evidence type="ECO:0000313" key="2">
    <source>
        <dbReference type="Proteomes" id="UP000789831"/>
    </source>
</evidence>
<dbReference type="Proteomes" id="UP000789831">
    <property type="component" value="Unassembled WGS sequence"/>
</dbReference>
<gene>
    <name evidence="1" type="ORF">AGERDE_LOCUS11090</name>
</gene>
<dbReference type="AlphaFoldDB" id="A0A9N9H323"/>
<proteinExistence type="predicted"/>
<accession>A0A9N9H323</accession>
<dbReference type="EMBL" id="CAJVPL010004141">
    <property type="protein sequence ID" value="CAG8643612.1"/>
    <property type="molecule type" value="Genomic_DNA"/>
</dbReference>
<reference evidence="1" key="1">
    <citation type="submission" date="2021-06" db="EMBL/GenBank/DDBJ databases">
        <authorList>
            <person name="Kallberg Y."/>
            <person name="Tangrot J."/>
            <person name="Rosling A."/>
        </authorList>
    </citation>
    <scope>NUCLEOTIDE SEQUENCE</scope>
    <source>
        <strain evidence="1">MT106</strain>
    </source>
</reference>
<evidence type="ECO:0000313" key="1">
    <source>
        <dbReference type="EMBL" id="CAG8643612.1"/>
    </source>
</evidence>
<protein>
    <submittedName>
        <fullName evidence="1">2440_t:CDS:1</fullName>
    </submittedName>
</protein>
<keyword evidence="2" id="KW-1185">Reference proteome</keyword>
<sequence>MQKEIQHQHEFETQMLDRVLPNSLAVKVGETIDRLVQVLKIDRVDPGQQLQEPQPQQPHAQCWWCSQSLTTAGQQEFVTQQPQQQVTSPASPVQHVSISDRQGAKQIDEDAQIHQVELSQTTIQGDANREHADEG</sequence>